<evidence type="ECO:0000313" key="3">
    <source>
        <dbReference type="EMBL" id="EAQ81381.1"/>
    </source>
</evidence>
<dbReference type="HOGENOM" id="CLU_009600_0_4_0"/>
<evidence type="ECO:0000256" key="1">
    <source>
        <dbReference type="ARBA" id="ARBA00009199"/>
    </source>
</evidence>
<dbReference type="Pfam" id="PF01425">
    <property type="entry name" value="Amidase"/>
    <property type="match status" value="1"/>
</dbReference>
<dbReference type="InterPro" id="IPR020556">
    <property type="entry name" value="Amidase_CS"/>
</dbReference>
<sequence>MSYEPTQVADMTAGEMTVLFETGELSPVEAAQACLQRVHDHNPKVNAYNLLNEELTFEAARYSEERWRLGTPLGPIDGVPVAVKDIFLTQGWPNRKGSLLTSAEPQTVDAPAIAALRRNGFVPLGRTTTPEFGWKGVTDNPLDGVTCNPWDPTKVSGGSSGGSGAAVALGMGPLALGTDAGGSIRIPAGFCGVVGFKPTHGLCPMWPPSAFDPLAHVGPMTWTVADNALLLDVLAEPDPRDVTLPANQVSFRDALEDANVAGLRIAFSANFGFVDVDPEVAAAVAAAASQFEEAGAIVETCDPGFSDPLEAFNRLFYAGAANALRDIGAEDRQKMDPNLIHVAEWATGLSLLEFMQARNERAALIERMSKFHQKWDLLLTPSLPIPAFDAGLEVPQGWPHERWPTWTPFTYPFNMTGQPAISVPCGFTKSGLPIGLQIVGPRHADVAVIQAAHFYQQTRPLTSIRPAWIGST</sequence>
<dbReference type="InterPro" id="IPR000120">
    <property type="entry name" value="Amidase"/>
</dbReference>
<organism evidence="3 4">
    <name type="scientific">Blastopirellula marina DSM 3645</name>
    <dbReference type="NCBI Taxonomy" id="314230"/>
    <lineage>
        <taxon>Bacteria</taxon>
        <taxon>Pseudomonadati</taxon>
        <taxon>Planctomycetota</taxon>
        <taxon>Planctomycetia</taxon>
        <taxon>Pirellulales</taxon>
        <taxon>Pirellulaceae</taxon>
        <taxon>Blastopirellula</taxon>
    </lineage>
</organism>
<dbReference type="OrthoDB" id="9811471at2"/>
<comment type="similarity">
    <text evidence="1">Belongs to the amidase family.</text>
</comment>
<dbReference type="PANTHER" id="PTHR11895:SF7">
    <property type="entry name" value="GLUTAMYL-TRNA(GLN) AMIDOTRANSFERASE SUBUNIT A, MITOCHONDRIAL"/>
    <property type="match status" value="1"/>
</dbReference>
<dbReference type="AlphaFoldDB" id="A3ZQA5"/>
<dbReference type="PANTHER" id="PTHR11895">
    <property type="entry name" value="TRANSAMIDASE"/>
    <property type="match status" value="1"/>
</dbReference>
<accession>A3ZQA5</accession>
<evidence type="ECO:0000259" key="2">
    <source>
        <dbReference type="Pfam" id="PF01425"/>
    </source>
</evidence>
<dbReference type="NCBIfam" id="NF004815">
    <property type="entry name" value="PRK06169.1"/>
    <property type="match status" value="1"/>
</dbReference>
<dbReference type="PROSITE" id="PS00571">
    <property type="entry name" value="AMIDASES"/>
    <property type="match status" value="1"/>
</dbReference>
<dbReference type="STRING" id="314230.DSM3645_23356"/>
<name>A3ZQA5_9BACT</name>
<dbReference type="Gene3D" id="3.90.1300.10">
    <property type="entry name" value="Amidase signature (AS) domain"/>
    <property type="match status" value="1"/>
</dbReference>
<protein>
    <recommendedName>
        <fullName evidence="2">Amidase domain-containing protein</fullName>
    </recommendedName>
</protein>
<dbReference type="InterPro" id="IPR023631">
    <property type="entry name" value="Amidase_dom"/>
</dbReference>
<dbReference type="EMBL" id="AANZ01000005">
    <property type="protein sequence ID" value="EAQ81381.1"/>
    <property type="molecule type" value="Genomic_DNA"/>
</dbReference>
<feature type="domain" description="Amidase" evidence="2">
    <location>
        <begin position="30"/>
        <end position="448"/>
    </location>
</feature>
<dbReference type="eggNOG" id="COG0154">
    <property type="taxonomic scope" value="Bacteria"/>
</dbReference>
<dbReference type="InterPro" id="IPR036928">
    <property type="entry name" value="AS_sf"/>
</dbReference>
<dbReference type="RefSeq" id="WP_002652570.1">
    <property type="nucleotide sequence ID" value="NZ_CH672376.1"/>
</dbReference>
<gene>
    <name evidence="3" type="ORF">DSM3645_23356</name>
</gene>
<dbReference type="Proteomes" id="UP000004358">
    <property type="component" value="Unassembled WGS sequence"/>
</dbReference>
<dbReference type="SUPFAM" id="SSF75304">
    <property type="entry name" value="Amidase signature (AS) enzymes"/>
    <property type="match status" value="1"/>
</dbReference>
<reference evidence="3 4" key="1">
    <citation type="submission" date="2006-02" db="EMBL/GenBank/DDBJ databases">
        <authorList>
            <person name="Amann R."/>
            <person name="Ferriera S."/>
            <person name="Johnson J."/>
            <person name="Kravitz S."/>
            <person name="Halpern A."/>
            <person name="Remington K."/>
            <person name="Beeson K."/>
            <person name="Tran B."/>
            <person name="Rogers Y.-H."/>
            <person name="Friedman R."/>
            <person name="Venter J.C."/>
        </authorList>
    </citation>
    <scope>NUCLEOTIDE SEQUENCE [LARGE SCALE GENOMIC DNA]</scope>
    <source>
        <strain evidence="3 4">DSM 3645</strain>
    </source>
</reference>
<evidence type="ECO:0000313" key="4">
    <source>
        <dbReference type="Proteomes" id="UP000004358"/>
    </source>
</evidence>
<comment type="caution">
    <text evidence="3">The sequence shown here is derived from an EMBL/GenBank/DDBJ whole genome shotgun (WGS) entry which is preliminary data.</text>
</comment>
<dbReference type="GO" id="GO:0003824">
    <property type="term" value="F:catalytic activity"/>
    <property type="evidence" value="ECO:0007669"/>
    <property type="project" value="InterPro"/>
</dbReference>
<proteinExistence type="inferred from homology"/>